<keyword evidence="2" id="KW-1185">Reference proteome</keyword>
<protein>
    <recommendedName>
        <fullName evidence="3">HNH nuclease domain-containing protein</fullName>
    </recommendedName>
</protein>
<dbReference type="Proteomes" id="UP000187209">
    <property type="component" value="Unassembled WGS sequence"/>
</dbReference>
<reference evidence="1 2" key="1">
    <citation type="submission" date="2016-11" db="EMBL/GenBank/DDBJ databases">
        <title>The macronuclear genome of Stentor coeruleus: a giant cell with tiny introns.</title>
        <authorList>
            <person name="Slabodnick M."/>
            <person name="Ruby J.G."/>
            <person name="Reiff S.B."/>
            <person name="Swart E.C."/>
            <person name="Gosai S."/>
            <person name="Prabakaran S."/>
            <person name="Witkowska E."/>
            <person name="Larue G.E."/>
            <person name="Fisher S."/>
            <person name="Freeman R.M."/>
            <person name="Gunawardena J."/>
            <person name="Chu W."/>
            <person name="Stover N.A."/>
            <person name="Gregory B.D."/>
            <person name="Nowacki M."/>
            <person name="Derisi J."/>
            <person name="Roy S.W."/>
            <person name="Marshall W.F."/>
            <person name="Sood P."/>
        </authorList>
    </citation>
    <scope>NUCLEOTIDE SEQUENCE [LARGE SCALE GENOMIC DNA]</scope>
    <source>
        <strain evidence="1">WM001</strain>
    </source>
</reference>
<dbReference type="CDD" id="cd00085">
    <property type="entry name" value="HNHc"/>
    <property type="match status" value="1"/>
</dbReference>
<dbReference type="PANTHER" id="PTHR33427">
    <property type="entry name" value="HNH ENDONUCLEASE"/>
    <property type="match status" value="1"/>
</dbReference>
<dbReference type="AlphaFoldDB" id="A0A1R2CMK0"/>
<proteinExistence type="predicted"/>
<organism evidence="1 2">
    <name type="scientific">Stentor coeruleus</name>
    <dbReference type="NCBI Taxonomy" id="5963"/>
    <lineage>
        <taxon>Eukaryota</taxon>
        <taxon>Sar</taxon>
        <taxon>Alveolata</taxon>
        <taxon>Ciliophora</taxon>
        <taxon>Postciliodesmatophora</taxon>
        <taxon>Heterotrichea</taxon>
        <taxon>Heterotrichida</taxon>
        <taxon>Stentoridae</taxon>
        <taxon>Stentor</taxon>
    </lineage>
</organism>
<dbReference type="InterPro" id="IPR003615">
    <property type="entry name" value="HNH_nuc"/>
</dbReference>
<sequence>MINNNRPRRTFFTQEKKQCWERAEIIPGRDPARWRFDAAGNPVLNILRGCLGQFCHEYDHILPFSKGGETSVENCQILQTHLNRYKSNRNLSLEELKKESIKQYFSDREMDLIEIAAYGSVKKPTEENQNEN</sequence>
<comment type="caution">
    <text evidence="1">The sequence shown here is derived from an EMBL/GenBank/DDBJ whole genome shotgun (WGS) entry which is preliminary data.</text>
</comment>
<gene>
    <name evidence="1" type="ORF">SteCoe_7566</name>
</gene>
<evidence type="ECO:0000313" key="1">
    <source>
        <dbReference type="EMBL" id="OMJ90170.1"/>
    </source>
</evidence>
<dbReference type="PANTHER" id="PTHR33427:SF1">
    <property type="entry name" value="F6A14.21 PROTEIN"/>
    <property type="match status" value="1"/>
</dbReference>
<evidence type="ECO:0008006" key="3">
    <source>
        <dbReference type="Google" id="ProtNLM"/>
    </source>
</evidence>
<dbReference type="OrthoDB" id="1883054at2759"/>
<name>A0A1R2CMK0_9CILI</name>
<accession>A0A1R2CMK0</accession>
<evidence type="ECO:0000313" key="2">
    <source>
        <dbReference type="Proteomes" id="UP000187209"/>
    </source>
</evidence>
<dbReference type="EMBL" id="MPUH01000109">
    <property type="protein sequence ID" value="OMJ90170.1"/>
    <property type="molecule type" value="Genomic_DNA"/>
</dbReference>
<dbReference type="Gene3D" id="1.10.30.50">
    <property type="match status" value="1"/>
</dbReference>